<protein>
    <submittedName>
        <fullName evidence="6">Neuropilin 1</fullName>
    </submittedName>
</protein>
<dbReference type="GO" id="GO:0017154">
    <property type="term" value="F:semaphorin receptor activity"/>
    <property type="evidence" value="ECO:0007669"/>
    <property type="project" value="TreeGrafter"/>
</dbReference>
<keyword evidence="7" id="KW-1185">Reference proteome</keyword>
<dbReference type="PANTHER" id="PTHR46806:SF4">
    <property type="entry name" value="NEUROPILIN-1"/>
    <property type="match status" value="1"/>
</dbReference>
<dbReference type="GO" id="GO:0010595">
    <property type="term" value="P:positive regulation of endothelial cell migration"/>
    <property type="evidence" value="ECO:0007669"/>
    <property type="project" value="TreeGrafter"/>
</dbReference>
<dbReference type="CDD" id="cd06263">
    <property type="entry name" value="MAM"/>
    <property type="match status" value="1"/>
</dbReference>
<evidence type="ECO:0000313" key="7">
    <source>
        <dbReference type="Proteomes" id="UP000314982"/>
    </source>
</evidence>
<dbReference type="Ensembl" id="ENSHHUT00000082348.1">
    <property type="protein sequence ID" value="ENSHHUP00000079782.1"/>
    <property type="gene ID" value="ENSHHUG00000046493.1"/>
</dbReference>
<name>A0A4W5QU26_9TELE</name>
<reference evidence="6" key="3">
    <citation type="submission" date="2025-09" db="UniProtKB">
        <authorList>
            <consortium name="Ensembl"/>
        </authorList>
    </citation>
    <scope>IDENTIFICATION</scope>
</reference>
<dbReference type="Gene3D" id="2.60.120.200">
    <property type="match status" value="1"/>
</dbReference>
<dbReference type="InterPro" id="IPR050633">
    <property type="entry name" value="Neuropilin_MCO_CoagFactor"/>
</dbReference>
<evidence type="ECO:0000256" key="1">
    <source>
        <dbReference type="ARBA" id="ARBA00023157"/>
    </source>
</evidence>
<reference evidence="7" key="1">
    <citation type="submission" date="2018-06" db="EMBL/GenBank/DDBJ databases">
        <title>Genome assembly of Danube salmon.</title>
        <authorList>
            <person name="Macqueen D.J."/>
            <person name="Gundappa M.K."/>
        </authorList>
    </citation>
    <scope>NUCLEOTIDE SEQUENCE [LARGE SCALE GENOMIC DNA]</scope>
</reference>
<evidence type="ECO:0000256" key="2">
    <source>
        <dbReference type="SAM" id="MobiDB-lite"/>
    </source>
</evidence>
<sequence>SYFTCLEGLGMESGEITSDQITASSQYNPNWSPERSRLNYKENGWTPSEDSAREWIQVDLGFLRFVSAVGTQGAISKETKKEYFVHSYKVDVSSNGEDWVTIKEGSKQMIFQGNHNPTDEERSFLPKQTLARYVRIRPMSWEIGICMRFEVYGCKTSDYLCSGMLGMVSGQISDAQISASSHAERGWVPENARLLTGRSGWTQQQTRQPFRNEWLQIDLGQDKLVSGLLIQGGRHRDKNVFMKRFKVGYSNNGSDWTMVKEDNSSRPKIFIGNQNHDTPELRMLGPLLTRFLRVYPERATPDGLGLRLELLGCEIHGELAQTSQHTHNHSKTDRQTNRKTDKHVRTHACTFIVMATRKRAWLLTRLTSFPEYLWFACDFGSADNPSFCGWTLEKDTGAEWMIQTSGAPSVHKGPNLDHTGGWEEKRTEVARLASLPVTAPYTNLCVSFWYHIFGEHAGTLHIKQRRRTEEGWVEALLWTVSGHQGSRWREGQLLVPHSSIPYEKGVGQIQTHASTGMQYMCALKAAVETASLDHPRVLKLFFSISISAMDPYYPEEVENSELGGPGNMLKTLDPILITIIAMSALGVFLGAICGVVLYCACSHGHMSDSRNLSALENYNFELVDGVKLKKDSKLNAQNSYSEA</sequence>
<accession>A0A4W5QU26</accession>
<dbReference type="GO" id="GO:0002040">
    <property type="term" value="P:sprouting angiogenesis"/>
    <property type="evidence" value="ECO:0007669"/>
    <property type="project" value="TreeGrafter"/>
</dbReference>
<dbReference type="AlphaFoldDB" id="A0A4W5QU26"/>
<dbReference type="GO" id="GO:0005886">
    <property type="term" value="C:plasma membrane"/>
    <property type="evidence" value="ECO:0007669"/>
    <property type="project" value="TreeGrafter"/>
</dbReference>
<dbReference type="PROSITE" id="PS50022">
    <property type="entry name" value="FA58C_3"/>
    <property type="match status" value="2"/>
</dbReference>
<dbReference type="PROSITE" id="PS01286">
    <property type="entry name" value="FA58C_2"/>
    <property type="match status" value="2"/>
</dbReference>
<dbReference type="Proteomes" id="UP000314982">
    <property type="component" value="Unassembled WGS sequence"/>
</dbReference>
<evidence type="ECO:0000313" key="6">
    <source>
        <dbReference type="Ensembl" id="ENSHHUP00000079782.1"/>
    </source>
</evidence>
<dbReference type="FunFam" id="2.60.120.260:FF:000002">
    <property type="entry name" value="Coagulation factor VIII"/>
    <property type="match status" value="1"/>
</dbReference>
<dbReference type="FunFam" id="2.60.120.260:FF:000013">
    <property type="entry name" value="Neuropilin"/>
    <property type="match status" value="1"/>
</dbReference>
<dbReference type="GO" id="GO:0005021">
    <property type="term" value="F:vascular endothelial growth factor receptor activity"/>
    <property type="evidence" value="ECO:0007669"/>
    <property type="project" value="TreeGrafter"/>
</dbReference>
<dbReference type="GO" id="GO:0005925">
    <property type="term" value="C:focal adhesion"/>
    <property type="evidence" value="ECO:0007669"/>
    <property type="project" value="TreeGrafter"/>
</dbReference>
<feature type="domain" description="F5/8 type C" evidence="4">
    <location>
        <begin position="161"/>
        <end position="313"/>
    </location>
</feature>
<dbReference type="SMART" id="SM00137">
    <property type="entry name" value="MAM"/>
    <property type="match status" value="1"/>
</dbReference>
<organism evidence="6 7">
    <name type="scientific">Hucho hucho</name>
    <name type="common">huchen</name>
    <dbReference type="NCBI Taxonomy" id="62062"/>
    <lineage>
        <taxon>Eukaryota</taxon>
        <taxon>Metazoa</taxon>
        <taxon>Chordata</taxon>
        <taxon>Craniata</taxon>
        <taxon>Vertebrata</taxon>
        <taxon>Euteleostomi</taxon>
        <taxon>Actinopterygii</taxon>
        <taxon>Neopterygii</taxon>
        <taxon>Teleostei</taxon>
        <taxon>Protacanthopterygii</taxon>
        <taxon>Salmoniformes</taxon>
        <taxon>Salmonidae</taxon>
        <taxon>Salmoninae</taxon>
        <taxon>Hucho</taxon>
    </lineage>
</organism>
<dbReference type="SUPFAM" id="SSF49785">
    <property type="entry name" value="Galactose-binding domain-like"/>
    <property type="match status" value="2"/>
</dbReference>
<dbReference type="GO" id="GO:0007411">
    <property type="term" value="P:axon guidance"/>
    <property type="evidence" value="ECO:0007669"/>
    <property type="project" value="TreeGrafter"/>
</dbReference>
<evidence type="ECO:0000256" key="3">
    <source>
        <dbReference type="SAM" id="Phobius"/>
    </source>
</evidence>
<dbReference type="Pfam" id="PF00754">
    <property type="entry name" value="F5_F8_type_C"/>
    <property type="match status" value="2"/>
</dbReference>
<dbReference type="STRING" id="62062.ENSHHUP00000079782"/>
<keyword evidence="3" id="KW-0812">Transmembrane</keyword>
<dbReference type="SUPFAM" id="SSF49899">
    <property type="entry name" value="Concanavalin A-like lectins/glucanases"/>
    <property type="match status" value="1"/>
</dbReference>
<dbReference type="InterPro" id="IPR000421">
    <property type="entry name" value="FA58C"/>
</dbReference>
<evidence type="ECO:0000259" key="4">
    <source>
        <dbReference type="PROSITE" id="PS50022"/>
    </source>
</evidence>
<dbReference type="PROSITE" id="PS01285">
    <property type="entry name" value="FA58C_1"/>
    <property type="match status" value="1"/>
</dbReference>
<dbReference type="GO" id="GO:0051491">
    <property type="term" value="P:positive regulation of filopodium assembly"/>
    <property type="evidence" value="ECO:0007669"/>
    <property type="project" value="TreeGrafter"/>
</dbReference>
<dbReference type="Pfam" id="PF00629">
    <property type="entry name" value="MAM"/>
    <property type="match status" value="1"/>
</dbReference>
<feature type="transmembrane region" description="Helical" evidence="3">
    <location>
        <begin position="575"/>
        <end position="600"/>
    </location>
</feature>
<dbReference type="GeneTree" id="ENSGT00940000157169"/>
<dbReference type="GO" id="GO:0030947">
    <property type="term" value="P:regulation of vascular endothelial growth factor receptor signaling pathway"/>
    <property type="evidence" value="ECO:0007669"/>
    <property type="project" value="TreeGrafter"/>
</dbReference>
<keyword evidence="1" id="KW-1015">Disulfide bond</keyword>
<dbReference type="GO" id="GO:0001570">
    <property type="term" value="P:vasculogenesis"/>
    <property type="evidence" value="ECO:0007669"/>
    <property type="project" value="TreeGrafter"/>
</dbReference>
<dbReference type="PANTHER" id="PTHR46806">
    <property type="entry name" value="F5/8 TYPE C DOMAIN-CONTAINING PROTEIN"/>
    <property type="match status" value="1"/>
</dbReference>
<feature type="domain" description="MAM" evidence="5">
    <location>
        <begin position="375"/>
        <end position="503"/>
    </location>
</feature>
<dbReference type="InterPro" id="IPR022579">
    <property type="entry name" value="Neuropilin_C"/>
</dbReference>
<dbReference type="Gene3D" id="2.60.120.260">
    <property type="entry name" value="Galactose-binding domain-like"/>
    <property type="match status" value="2"/>
</dbReference>
<feature type="compositionally biased region" description="Basic and acidic residues" evidence="2">
    <location>
        <begin position="330"/>
        <end position="339"/>
    </location>
</feature>
<dbReference type="CDD" id="cd00057">
    <property type="entry name" value="FA58C"/>
    <property type="match status" value="2"/>
</dbReference>
<feature type="region of interest" description="Disordered" evidence="2">
    <location>
        <begin position="321"/>
        <end position="340"/>
    </location>
</feature>
<dbReference type="GO" id="GO:0030424">
    <property type="term" value="C:axon"/>
    <property type="evidence" value="ECO:0007669"/>
    <property type="project" value="TreeGrafter"/>
</dbReference>
<dbReference type="GO" id="GO:0001755">
    <property type="term" value="P:neural crest cell migration"/>
    <property type="evidence" value="ECO:0007669"/>
    <property type="project" value="TreeGrafter"/>
</dbReference>
<dbReference type="InterPro" id="IPR008979">
    <property type="entry name" value="Galactose-bd-like_sf"/>
</dbReference>
<dbReference type="PROSITE" id="PS50060">
    <property type="entry name" value="MAM_2"/>
    <property type="match status" value="1"/>
</dbReference>
<dbReference type="SMART" id="SM00231">
    <property type="entry name" value="FA58C"/>
    <property type="match status" value="2"/>
</dbReference>
<proteinExistence type="predicted"/>
<keyword evidence="3" id="KW-0472">Membrane</keyword>
<dbReference type="Pfam" id="PF11980">
    <property type="entry name" value="DUF3481"/>
    <property type="match status" value="1"/>
</dbReference>
<dbReference type="GO" id="GO:0009611">
    <property type="term" value="P:response to wounding"/>
    <property type="evidence" value="ECO:0007669"/>
    <property type="project" value="TreeGrafter"/>
</dbReference>
<dbReference type="InterPro" id="IPR013320">
    <property type="entry name" value="ConA-like_dom_sf"/>
</dbReference>
<dbReference type="GO" id="GO:0048010">
    <property type="term" value="P:vascular endothelial growth factor receptor signaling pathway"/>
    <property type="evidence" value="ECO:0007669"/>
    <property type="project" value="TreeGrafter"/>
</dbReference>
<keyword evidence="3" id="KW-1133">Transmembrane helix</keyword>
<dbReference type="InterPro" id="IPR000998">
    <property type="entry name" value="MAM_dom"/>
</dbReference>
<feature type="domain" description="F5/8 type C" evidence="4">
    <location>
        <begin position="5"/>
        <end position="154"/>
    </location>
</feature>
<reference evidence="6" key="2">
    <citation type="submission" date="2025-08" db="UniProtKB">
        <authorList>
            <consortium name="Ensembl"/>
        </authorList>
    </citation>
    <scope>IDENTIFICATION</scope>
</reference>
<dbReference type="GO" id="GO:0038085">
    <property type="term" value="F:vascular endothelial growth factor binding"/>
    <property type="evidence" value="ECO:0007669"/>
    <property type="project" value="TreeGrafter"/>
</dbReference>
<evidence type="ECO:0000259" key="5">
    <source>
        <dbReference type="PROSITE" id="PS50060"/>
    </source>
</evidence>